<dbReference type="CDD" id="cd00090">
    <property type="entry name" value="HTH_ARSR"/>
    <property type="match status" value="1"/>
</dbReference>
<dbReference type="InterPro" id="IPR036390">
    <property type="entry name" value="WH_DNA-bd_sf"/>
</dbReference>
<dbReference type="Proteomes" id="UP000623842">
    <property type="component" value="Unassembled WGS sequence"/>
</dbReference>
<dbReference type="InterPro" id="IPR008988">
    <property type="entry name" value="Transcriptional_repressor_C"/>
</dbReference>
<dbReference type="Gene3D" id="1.10.10.10">
    <property type="entry name" value="Winged helix-like DNA-binding domain superfamily/Winged helix DNA-binding domain"/>
    <property type="match status" value="1"/>
</dbReference>
<dbReference type="InterPro" id="IPR045864">
    <property type="entry name" value="aa-tRNA-synth_II/BPL/LPL"/>
</dbReference>
<keyword evidence="4 6" id="KW-0092">Biotin</keyword>
<keyword evidence="3 6" id="KW-0067">ATP-binding</keyword>
<dbReference type="AlphaFoldDB" id="A0A919EJ42"/>
<evidence type="ECO:0000256" key="5">
    <source>
        <dbReference type="ARBA" id="ARBA00047846"/>
    </source>
</evidence>
<dbReference type="GO" id="GO:0003677">
    <property type="term" value="F:DNA binding"/>
    <property type="evidence" value="ECO:0007669"/>
    <property type="project" value="UniProtKB-UniRule"/>
</dbReference>
<keyword evidence="6" id="KW-0804">Transcription</keyword>
<feature type="binding site" evidence="6">
    <location>
        <begin position="120"/>
        <end position="122"/>
    </location>
    <ligand>
        <name>biotin</name>
        <dbReference type="ChEBI" id="CHEBI:57586"/>
    </ligand>
</feature>
<dbReference type="InterPro" id="IPR013196">
    <property type="entry name" value="HTH_11"/>
</dbReference>
<dbReference type="GO" id="GO:0006355">
    <property type="term" value="P:regulation of DNA-templated transcription"/>
    <property type="evidence" value="ECO:0007669"/>
    <property type="project" value="UniProtKB-UniRule"/>
</dbReference>
<dbReference type="Pfam" id="PF03099">
    <property type="entry name" value="BPL_LplA_LipB"/>
    <property type="match status" value="1"/>
</dbReference>
<dbReference type="EC" id="6.3.4.15" evidence="6"/>
<proteinExistence type="inferred from homology"/>
<feature type="domain" description="BPL/LPL catalytic" evidence="7">
    <location>
        <begin position="81"/>
        <end position="259"/>
    </location>
</feature>
<dbReference type="Pfam" id="PF08279">
    <property type="entry name" value="HTH_11"/>
    <property type="match status" value="1"/>
</dbReference>
<dbReference type="InterPro" id="IPR011991">
    <property type="entry name" value="ArsR-like_HTH"/>
</dbReference>
<evidence type="ECO:0000259" key="7">
    <source>
        <dbReference type="PROSITE" id="PS51733"/>
    </source>
</evidence>
<dbReference type="InterPro" id="IPR030855">
    <property type="entry name" value="Bifunct_BirA"/>
</dbReference>
<accession>A0A919EJ42</accession>
<evidence type="ECO:0000256" key="3">
    <source>
        <dbReference type="ARBA" id="ARBA00022840"/>
    </source>
</evidence>
<dbReference type="CDD" id="cd16442">
    <property type="entry name" value="BPL"/>
    <property type="match status" value="1"/>
</dbReference>
<keyword evidence="6" id="KW-0238">DNA-binding</keyword>
<feature type="DNA-binding region" description="H-T-H motif" evidence="6">
    <location>
        <begin position="21"/>
        <end position="40"/>
    </location>
</feature>
<protein>
    <recommendedName>
        <fullName evidence="6">Bifunctional ligase/repressor BirA</fullName>
    </recommendedName>
    <alternativeName>
        <fullName evidence="6">Biotin operon repressor</fullName>
    </alternativeName>
    <alternativeName>
        <fullName evidence="6">Biotin--[acetyl-CoA-carboxylase] ligase</fullName>
        <ecNumber evidence="6">6.3.4.15</ecNumber>
    </alternativeName>
    <alternativeName>
        <fullName evidence="6">Biotin--protein ligase</fullName>
    </alternativeName>
    <alternativeName>
        <fullName evidence="6">Biotin-[acetyl-CoA carboxylase] synthetase</fullName>
    </alternativeName>
</protein>
<dbReference type="SUPFAM" id="SSF46785">
    <property type="entry name" value="Winged helix' DNA-binding domain"/>
    <property type="match status" value="1"/>
</dbReference>
<reference evidence="8" key="2">
    <citation type="submission" date="2020-09" db="EMBL/GenBank/DDBJ databases">
        <authorList>
            <person name="Sun Q."/>
            <person name="Kim S."/>
        </authorList>
    </citation>
    <scope>NUCLEOTIDE SEQUENCE</scope>
    <source>
        <strain evidence="8">KCTC 42731</strain>
    </source>
</reference>
<dbReference type="GO" id="GO:0005737">
    <property type="term" value="C:cytoplasm"/>
    <property type="evidence" value="ECO:0007669"/>
    <property type="project" value="TreeGrafter"/>
</dbReference>
<dbReference type="Gene3D" id="3.30.930.10">
    <property type="entry name" value="Bira Bifunctional Protein, Domain 2"/>
    <property type="match status" value="1"/>
</dbReference>
<evidence type="ECO:0000313" key="9">
    <source>
        <dbReference type="Proteomes" id="UP000623842"/>
    </source>
</evidence>
<dbReference type="InterPro" id="IPR004143">
    <property type="entry name" value="BPL_LPL_catalytic"/>
</dbReference>
<evidence type="ECO:0000256" key="2">
    <source>
        <dbReference type="ARBA" id="ARBA00022741"/>
    </source>
</evidence>
<gene>
    <name evidence="6 8" type="primary">birA</name>
    <name evidence="8" type="ORF">GCM10017161_13060</name>
</gene>
<evidence type="ECO:0000256" key="4">
    <source>
        <dbReference type="ARBA" id="ARBA00023267"/>
    </source>
</evidence>
<dbReference type="PANTHER" id="PTHR12835:SF5">
    <property type="entry name" value="BIOTIN--PROTEIN LIGASE"/>
    <property type="match status" value="1"/>
</dbReference>
<dbReference type="NCBIfam" id="NF008847">
    <property type="entry name" value="PRK11886.1-2"/>
    <property type="match status" value="1"/>
</dbReference>
<dbReference type="SUPFAM" id="SSF55681">
    <property type="entry name" value="Class II aaRS and biotin synthetases"/>
    <property type="match status" value="1"/>
</dbReference>
<keyword evidence="1 6" id="KW-0436">Ligase</keyword>
<dbReference type="InterPro" id="IPR004408">
    <property type="entry name" value="Biotin_CoA_COase_ligase"/>
</dbReference>
<keyword evidence="6" id="KW-0805">Transcription regulation</keyword>
<feature type="binding site" evidence="6">
    <location>
        <position position="116"/>
    </location>
    <ligand>
        <name>biotin</name>
        <dbReference type="ChEBI" id="CHEBI:57586"/>
    </ligand>
</feature>
<reference evidence="8" key="1">
    <citation type="journal article" date="2014" name="Int. J. Syst. Evol. Microbiol.">
        <title>Complete genome sequence of Corynebacterium casei LMG S-19264T (=DSM 44701T), isolated from a smear-ripened cheese.</title>
        <authorList>
            <consortium name="US DOE Joint Genome Institute (JGI-PGF)"/>
            <person name="Walter F."/>
            <person name="Albersmeier A."/>
            <person name="Kalinowski J."/>
            <person name="Ruckert C."/>
        </authorList>
    </citation>
    <scope>NUCLEOTIDE SEQUENCE</scope>
    <source>
        <strain evidence="8">KCTC 42731</strain>
    </source>
</reference>
<dbReference type="PANTHER" id="PTHR12835">
    <property type="entry name" value="BIOTIN PROTEIN LIGASE"/>
    <property type="match status" value="1"/>
</dbReference>
<dbReference type="SUPFAM" id="SSF50037">
    <property type="entry name" value="C-terminal domain of transcriptional repressors"/>
    <property type="match status" value="1"/>
</dbReference>
<organism evidence="8 9">
    <name type="scientific">Thalassotalea marina</name>
    <dbReference type="NCBI Taxonomy" id="1673741"/>
    <lineage>
        <taxon>Bacteria</taxon>
        <taxon>Pseudomonadati</taxon>
        <taxon>Pseudomonadota</taxon>
        <taxon>Gammaproteobacteria</taxon>
        <taxon>Alteromonadales</taxon>
        <taxon>Colwelliaceae</taxon>
        <taxon>Thalassotalea</taxon>
    </lineage>
</organism>
<dbReference type="GO" id="GO:0005524">
    <property type="term" value="F:ATP binding"/>
    <property type="evidence" value="ECO:0007669"/>
    <property type="project" value="UniProtKB-UniRule"/>
</dbReference>
<dbReference type="PROSITE" id="PS51733">
    <property type="entry name" value="BPL_LPL_CATALYTIC"/>
    <property type="match status" value="1"/>
</dbReference>
<keyword evidence="9" id="KW-1185">Reference proteome</keyword>
<evidence type="ECO:0000256" key="1">
    <source>
        <dbReference type="ARBA" id="ARBA00022598"/>
    </source>
</evidence>
<evidence type="ECO:0000256" key="6">
    <source>
        <dbReference type="HAMAP-Rule" id="MF_00978"/>
    </source>
</evidence>
<comment type="similarity">
    <text evidence="6">Belongs to the biotin--protein ligase family.</text>
</comment>
<keyword evidence="2 6" id="KW-0547">Nucleotide-binding</keyword>
<dbReference type="NCBIfam" id="TIGR00121">
    <property type="entry name" value="birA_ligase"/>
    <property type="match status" value="1"/>
</dbReference>
<name>A0A919EJ42_9GAMM</name>
<comment type="catalytic activity">
    <reaction evidence="5 6">
        <text>biotin + L-lysyl-[protein] + ATP = N(6)-biotinyl-L-lysyl-[protein] + AMP + diphosphate + H(+)</text>
        <dbReference type="Rhea" id="RHEA:11756"/>
        <dbReference type="Rhea" id="RHEA-COMP:9752"/>
        <dbReference type="Rhea" id="RHEA-COMP:10505"/>
        <dbReference type="ChEBI" id="CHEBI:15378"/>
        <dbReference type="ChEBI" id="CHEBI:29969"/>
        <dbReference type="ChEBI" id="CHEBI:30616"/>
        <dbReference type="ChEBI" id="CHEBI:33019"/>
        <dbReference type="ChEBI" id="CHEBI:57586"/>
        <dbReference type="ChEBI" id="CHEBI:83144"/>
        <dbReference type="ChEBI" id="CHEBI:456215"/>
        <dbReference type="EC" id="6.3.4.15"/>
    </reaction>
</comment>
<dbReference type="GO" id="GO:0004077">
    <property type="term" value="F:biotin--[biotin carboxyl-carrier protein] ligase activity"/>
    <property type="evidence" value="ECO:0007669"/>
    <property type="project" value="UniProtKB-UniRule"/>
</dbReference>
<sequence>MSKSIRSEIIKALADGQFISGQALGEALGISRAAVSKHVKHLTELGLDIFSVTGKGYKLSAAISLLNKVDIVKHLDADWLDTKVDVHFTIDSTNSYLLRRIPNQVKVGQVCIAESQQAGRGRRGRQWVSPFGSHIYMSMYWHLEQGMSAAMGLSMVTALAVSDAIHCLYNIDVELKWPNDIYINGVKLAGILIELEGQAMEPCHCIIGIGLNVKMPMDVAEDITQPWTDLQSHVKEPIDRNELVAVIINCLRNRLRQHATEGMNAMLNDWHQRDVFMNKPVKLITGEKQTLGTCRGINSQGALLLEQDGQIKPIYGGEVSLRGVQ</sequence>
<dbReference type="InterPro" id="IPR036388">
    <property type="entry name" value="WH-like_DNA-bd_sf"/>
</dbReference>
<feature type="binding site" evidence="6">
    <location>
        <position position="187"/>
    </location>
    <ligand>
        <name>biotin</name>
        <dbReference type="ChEBI" id="CHEBI:57586"/>
    </ligand>
</feature>
<dbReference type="HAMAP" id="MF_00978">
    <property type="entry name" value="Bifunct_BirA"/>
    <property type="match status" value="1"/>
</dbReference>
<dbReference type="InterPro" id="IPR003142">
    <property type="entry name" value="BPL_C"/>
</dbReference>
<dbReference type="EMBL" id="BNCK01000003">
    <property type="protein sequence ID" value="GHF86958.1"/>
    <property type="molecule type" value="Genomic_DNA"/>
</dbReference>
<comment type="caution">
    <text evidence="8">The sequence shown here is derived from an EMBL/GenBank/DDBJ whole genome shotgun (WGS) entry which is preliminary data.</text>
</comment>
<dbReference type="Gene3D" id="2.30.30.100">
    <property type="match status" value="1"/>
</dbReference>
<dbReference type="Pfam" id="PF02237">
    <property type="entry name" value="BPL_C"/>
    <property type="match status" value="1"/>
</dbReference>
<feature type="binding site" evidence="6">
    <location>
        <begin position="92"/>
        <end position="94"/>
    </location>
    <ligand>
        <name>biotin</name>
        <dbReference type="ChEBI" id="CHEBI:57586"/>
    </ligand>
</feature>
<comment type="function">
    <text evidence="6">Acts both as a biotin--[acetyl-CoA-carboxylase] ligase and a biotin-operon repressor. In the presence of ATP, BirA activates biotin to form the BirA-biotinyl-5'-adenylate (BirA-bio-5'-AMP or holoBirA) complex. HoloBirA can either transfer the biotinyl moiety to the biotin carboxyl carrier protein (BCCP) subunit of acetyl-CoA carboxylase, or bind to the biotin operator site and inhibit transcription of the operon.</text>
</comment>
<evidence type="ECO:0000313" key="8">
    <source>
        <dbReference type="EMBL" id="GHF86958.1"/>
    </source>
</evidence>
<dbReference type="RefSeq" id="WP_189768453.1">
    <property type="nucleotide sequence ID" value="NZ_BNCK01000003.1"/>
</dbReference>
<keyword evidence="6" id="KW-0678">Repressor</keyword>